<evidence type="ECO:0000256" key="1">
    <source>
        <dbReference type="ARBA" id="ARBA00022679"/>
    </source>
</evidence>
<accession>A0ABY7WFF2</accession>
<name>A0ABY7WFF2_9SPHI</name>
<keyword evidence="4" id="KW-1185">Reference proteome</keyword>
<dbReference type="PANTHER" id="PTHR46401">
    <property type="entry name" value="GLYCOSYLTRANSFERASE WBBK-RELATED"/>
    <property type="match status" value="1"/>
</dbReference>
<gene>
    <name evidence="3" type="ORF">PQ465_18895</name>
</gene>
<dbReference type="RefSeq" id="WP_274267080.1">
    <property type="nucleotide sequence ID" value="NZ_CP117880.1"/>
</dbReference>
<feature type="domain" description="Glycosyl transferase family 1" evidence="2">
    <location>
        <begin position="124"/>
        <end position="268"/>
    </location>
</feature>
<keyword evidence="3" id="KW-0328">Glycosyltransferase</keyword>
<dbReference type="Gene3D" id="3.40.50.2000">
    <property type="entry name" value="Glycogen Phosphorylase B"/>
    <property type="match status" value="1"/>
</dbReference>
<protein>
    <submittedName>
        <fullName evidence="3">Glycosyltransferase</fullName>
        <ecNumber evidence="3">2.4.-.-</ecNumber>
    </submittedName>
</protein>
<dbReference type="GO" id="GO:0016757">
    <property type="term" value="F:glycosyltransferase activity"/>
    <property type="evidence" value="ECO:0007669"/>
    <property type="project" value="UniProtKB-KW"/>
</dbReference>
<dbReference type="Pfam" id="PF00534">
    <property type="entry name" value="Glycos_transf_1"/>
    <property type="match status" value="1"/>
</dbReference>
<dbReference type="EMBL" id="CP117880">
    <property type="protein sequence ID" value="WDF68347.1"/>
    <property type="molecule type" value="Genomic_DNA"/>
</dbReference>
<keyword evidence="1 3" id="KW-0808">Transferase</keyword>
<evidence type="ECO:0000259" key="2">
    <source>
        <dbReference type="Pfam" id="PF00534"/>
    </source>
</evidence>
<reference evidence="3 4" key="1">
    <citation type="submission" date="2023-02" db="EMBL/GenBank/DDBJ databases">
        <title>Genome sequence of Sphingobacterium sp. KACC 22765.</title>
        <authorList>
            <person name="Kim S."/>
            <person name="Heo J."/>
            <person name="Kwon S.-W."/>
        </authorList>
    </citation>
    <scope>NUCLEOTIDE SEQUENCE [LARGE SCALE GENOMIC DNA]</scope>
    <source>
        <strain evidence="3 4">KACC 22765</strain>
    </source>
</reference>
<sequence>MKKISRKLQPIALWLSLHDTSPTVKAEKRAVYCHNSFPFLKWNFRDLVFAPNIVLFALFSKFFYRVNIHQNDFVIVQQEWFRTAFIKLFNLNRTQIIVSPPDVGTSVKQNDSLEIPSAEHNGIYTFIYPAIADSHKNFECICRAAELLWKKGVRNFRVLLTIKGDENRYAKWLYANWGKDIPTIEFLGYLDRSTLFSFYEKAQSLIFASKVETWGLPITEFSAFKKPMLLADLPYARETAQGADMVVFFDVNSPDILANYMQELIEGNTTSVHSLDKLPLQEPYAVGWPSLFSILLS</sequence>
<evidence type="ECO:0000313" key="4">
    <source>
        <dbReference type="Proteomes" id="UP001221558"/>
    </source>
</evidence>
<proteinExistence type="predicted"/>
<dbReference type="EC" id="2.4.-.-" evidence="3"/>
<dbReference type="SUPFAM" id="SSF53756">
    <property type="entry name" value="UDP-Glycosyltransferase/glycogen phosphorylase"/>
    <property type="match status" value="1"/>
</dbReference>
<evidence type="ECO:0000313" key="3">
    <source>
        <dbReference type="EMBL" id="WDF68347.1"/>
    </source>
</evidence>
<dbReference type="PANTHER" id="PTHR46401:SF2">
    <property type="entry name" value="GLYCOSYLTRANSFERASE WBBK-RELATED"/>
    <property type="match status" value="1"/>
</dbReference>
<organism evidence="3 4">
    <name type="scientific">Sphingobacterium oryzagri</name>
    <dbReference type="NCBI Taxonomy" id="3025669"/>
    <lineage>
        <taxon>Bacteria</taxon>
        <taxon>Pseudomonadati</taxon>
        <taxon>Bacteroidota</taxon>
        <taxon>Sphingobacteriia</taxon>
        <taxon>Sphingobacteriales</taxon>
        <taxon>Sphingobacteriaceae</taxon>
        <taxon>Sphingobacterium</taxon>
    </lineage>
</organism>
<dbReference type="InterPro" id="IPR001296">
    <property type="entry name" value="Glyco_trans_1"/>
</dbReference>
<dbReference type="Proteomes" id="UP001221558">
    <property type="component" value="Chromosome"/>
</dbReference>